<dbReference type="PROSITE" id="PS00211">
    <property type="entry name" value="ABC_TRANSPORTER_1"/>
    <property type="match status" value="1"/>
</dbReference>
<evidence type="ECO:0000259" key="4">
    <source>
        <dbReference type="PROSITE" id="PS50893"/>
    </source>
</evidence>
<dbReference type="SUPFAM" id="SSF52540">
    <property type="entry name" value="P-loop containing nucleoside triphosphate hydrolases"/>
    <property type="match status" value="1"/>
</dbReference>
<proteinExistence type="predicted"/>
<dbReference type="GO" id="GO:0016887">
    <property type="term" value="F:ATP hydrolysis activity"/>
    <property type="evidence" value="ECO:0007669"/>
    <property type="project" value="InterPro"/>
</dbReference>
<evidence type="ECO:0000256" key="2">
    <source>
        <dbReference type="ARBA" id="ARBA00022741"/>
    </source>
</evidence>
<evidence type="ECO:0000313" key="5">
    <source>
        <dbReference type="EMBL" id="QHI96174.1"/>
    </source>
</evidence>
<dbReference type="InterPro" id="IPR003439">
    <property type="entry name" value="ABC_transporter-like_ATP-bd"/>
</dbReference>
<dbReference type="PANTHER" id="PTHR43023:SF3">
    <property type="entry name" value="PROTEIN TRIGALACTOSYLDIACYLGLYCEROL 3, CHLOROPLASTIC"/>
    <property type="match status" value="1"/>
</dbReference>
<keyword evidence="6" id="KW-1185">Reference proteome</keyword>
<feature type="domain" description="ABC transporter" evidence="4">
    <location>
        <begin position="6"/>
        <end position="247"/>
    </location>
</feature>
<evidence type="ECO:0000313" key="6">
    <source>
        <dbReference type="Proteomes" id="UP000463975"/>
    </source>
</evidence>
<organism evidence="5 6">
    <name type="scientific">Aristophania vespae</name>
    <dbReference type="NCBI Taxonomy" id="2697033"/>
    <lineage>
        <taxon>Bacteria</taxon>
        <taxon>Pseudomonadati</taxon>
        <taxon>Pseudomonadota</taxon>
        <taxon>Alphaproteobacteria</taxon>
        <taxon>Acetobacterales</taxon>
        <taxon>Acetobacteraceae</taxon>
        <taxon>Aristophania</taxon>
    </lineage>
</organism>
<reference evidence="5 6" key="1">
    <citation type="submission" date="2020-01" db="EMBL/GenBank/DDBJ databases">
        <title>Genome sequencing of strain KACC 21507.</title>
        <authorList>
            <person name="Heo J."/>
            <person name="Kim S.-J."/>
            <person name="Kim J.-S."/>
            <person name="Hong S.-B."/>
            <person name="Kwon S.-W."/>
        </authorList>
    </citation>
    <scope>NUCLEOTIDE SEQUENCE [LARGE SCALE GENOMIC DNA]</scope>
    <source>
        <strain evidence="5 6">KACC 21507</strain>
    </source>
</reference>
<name>A0A6P1NI19_9PROT</name>
<evidence type="ECO:0000256" key="1">
    <source>
        <dbReference type="ARBA" id="ARBA00022448"/>
    </source>
</evidence>
<dbReference type="PANTHER" id="PTHR43023">
    <property type="entry name" value="PROTEIN TRIGALACTOSYLDIACYLGLYCEROL 3, CHLOROPLASTIC"/>
    <property type="match status" value="1"/>
</dbReference>
<dbReference type="GO" id="GO:0005524">
    <property type="term" value="F:ATP binding"/>
    <property type="evidence" value="ECO:0007669"/>
    <property type="project" value="UniProtKB-KW"/>
</dbReference>
<keyword evidence="2" id="KW-0547">Nucleotide-binding</keyword>
<sequence length="262" mass="28397">MTTPRIRIRGLKKSFGPKVVLDGIDLDVQAGTSMVIIGGSGSGKSVLLRCILGIILPDEGTIEIDGEDILRASPMRQEELRRKIGMLFQNAALFDSMTVFDNILFGLKAKSSLHPRRDRHKLKQEALRLLSQVGLDESVAALSPSELSGGMQKRVGLARAIAGQPDILFFDEPTTGLDPIMGAIIDGLIVDCVKKLGSTAIAITHDMASAQRIGNQAAMLYKGKLIWQGLAQDLLHSNNDIVDQFTHGRKEGPINVETHPTL</sequence>
<keyword evidence="1" id="KW-0813">Transport</keyword>
<dbReference type="Gene3D" id="3.40.50.300">
    <property type="entry name" value="P-loop containing nucleotide triphosphate hydrolases"/>
    <property type="match status" value="1"/>
</dbReference>
<evidence type="ECO:0000256" key="3">
    <source>
        <dbReference type="ARBA" id="ARBA00022840"/>
    </source>
</evidence>
<dbReference type="KEGG" id="bomb:GT348_07985"/>
<dbReference type="Proteomes" id="UP000463975">
    <property type="component" value="Chromosome"/>
</dbReference>
<dbReference type="EMBL" id="CP047652">
    <property type="protein sequence ID" value="QHI96174.1"/>
    <property type="molecule type" value="Genomic_DNA"/>
</dbReference>
<dbReference type="AlphaFoldDB" id="A0A6P1NI19"/>
<dbReference type="InterPro" id="IPR017871">
    <property type="entry name" value="ABC_transporter-like_CS"/>
</dbReference>
<protein>
    <submittedName>
        <fullName evidence="5">ATP-binding cassette domain-containing protein</fullName>
    </submittedName>
</protein>
<dbReference type="RefSeq" id="WP_160619247.1">
    <property type="nucleotide sequence ID" value="NZ_CP047652.1"/>
</dbReference>
<dbReference type="InterPro" id="IPR027417">
    <property type="entry name" value="P-loop_NTPase"/>
</dbReference>
<dbReference type="Pfam" id="PF00005">
    <property type="entry name" value="ABC_tran"/>
    <property type="match status" value="1"/>
</dbReference>
<keyword evidence="3 5" id="KW-0067">ATP-binding</keyword>
<dbReference type="SMART" id="SM00382">
    <property type="entry name" value="AAA"/>
    <property type="match status" value="1"/>
</dbReference>
<dbReference type="PROSITE" id="PS50893">
    <property type="entry name" value="ABC_TRANSPORTER_2"/>
    <property type="match status" value="1"/>
</dbReference>
<gene>
    <name evidence="5" type="ORF">GT348_07985</name>
</gene>
<dbReference type="InterPro" id="IPR003593">
    <property type="entry name" value="AAA+_ATPase"/>
</dbReference>
<accession>A0A6P1NI19</accession>